<dbReference type="Proteomes" id="UP000712600">
    <property type="component" value="Unassembled WGS sequence"/>
</dbReference>
<evidence type="ECO:0000256" key="1">
    <source>
        <dbReference type="RuleBase" id="RU363099"/>
    </source>
</evidence>
<evidence type="ECO:0000313" key="3">
    <source>
        <dbReference type="Proteomes" id="UP000712600"/>
    </source>
</evidence>
<comment type="subcellular location">
    <subcellularLocation>
        <location evidence="1">Secreted</location>
        <location evidence="1">Extracellular space</location>
        <location evidence="1">Apoplast</location>
    </subcellularLocation>
</comment>
<keyword evidence="1" id="KW-0052">Apoplast</keyword>
<comment type="function">
    <text evidence="1">Dirigent proteins impart stereoselectivity on the phenoxy radical-coupling reaction, yielding optically active lignans from two molecules of coniferyl alcohol in the biosynthesis of lignans, flavonolignans, and alkaloids and thus plays a central role in plant secondary metabolism.</text>
</comment>
<dbReference type="AlphaFoldDB" id="A0A8S9RC09"/>
<gene>
    <name evidence="2" type="ORF">F2Q69_00058464</name>
</gene>
<reference evidence="2" key="1">
    <citation type="submission" date="2019-12" db="EMBL/GenBank/DDBJ databases">
        <title>Genome sequencing and annotation of Brassica cretica.</title>
        <authorList>
            <person name="Studholme D.J."/>
            <person name="Sarris P."/>
        </authorList>
    </citation>
    <scope>NUCLEOTIDE SEQUENCE</scope>
    <source>
        <strain evidence="2">PFS-109/04</strain>
        <tissue evidence="2">Leaf</tissue>
    </source>
</reference>
<comment type="subunit">
    <text evidence="1">Homodimer.</text>
</comment>
<dbReference type="GO" id="GO:0048046">
    <property type="term" value="C:apoplast"/>
    <property type="evidence" value="ECO:0007669"/>
    <property type="project" value="UniProtKB-SubCell"/>
</dbReference>
<dbReference type="EMBL" id="QGKX02000095">
    <property type="protein sequence ID" value="KAF3570358.1"/>
    <property type="molecule type" value="Genomic_DNA"/>
</dbReference>
<accession>A0A8S9RC09</accession>
<keyword evidence="1" id="KW-0964">Secreted</keyword>
<sequence length="156" mass="18362">MLRHQQTHFLLRVTIILRPHRQHQRHLRQTTLHQFRLHRRPQRYRLKTLQLQHHCHPQLKINTRWSLVVRTRSQNRTPNTTMQQLYLDSISFFGVHRTAASESHLGVMGGTGKYVNARGFAIVKTFTGSSGTQQQQPHQFTDGLETVLQCTVYLSY</sequence>
<evidence type="ECO:0000313" key="2">
    <source>
        <dbReference type="EMBL" id="KAF3570358.1"/>
    </source>
</evidence>
<protein>
    <recommendedName>
        <fullName evidence="1">Dirigent protein</fullName>
    </recommendedName>
</protein>
<dbReference type="PANTHER" id="PTHR46215">
    <property type="entry name" value="DIRIGENT PROTEIN 24-RELATED"/>
    <property type="match status" value="1"/>
</dbReference>
<dbReference type="InterPro" id="IPR004265">
    <property type="entry name" value="Dirigent"/>
</dbReference>
<organism evidence="2 3">
    <name type="scientific">Brassica cretica</name>
    <name type="common">Mustard</name>
    <dbReference type="NCBI Taxonomy" id="69181"/>
    <lineage>
        <taxon>Eukaryota</taxon>
        <taxon>Viridiplantae</taxon>
        <taxon>Streptophyta</taxon>
        <taxon>Embryophyta</taxon>
        <taxon>Tracheophyta</taxon>
        <taxon>Spermatophyta</taxon>
        <taxon>Magnoliopsida</taxon>
        <taxon>eudicotyledons</taxon>
        <taxon>Gunneridae</taxon>
        <taxon>Pentapetalae</taxon>
        <taxon>rosids</taxon>
        <taxon>malvids</taxon>
        <taxon>Brassicales</taxon>
        <taxon>Brassicaceae</taxon>
        <taxon>Brassiceae</taxon>
        <taxon>Brassica</taxon>
    </lineage>
</organism>
<comment type="caution">
    <text evidence="2">The sequence shown here is derived from an EMBL/GenBank/DDBJ whole genome shotgun (WGS) entry which is preliminary data.</text>
</comment>
<dbReference type="PANTHER" id="PTHR46215:SF9">
    <property type="entry name" value="DIRIGENT PROTEIN 25"/>
    <property type="match status" value="1"/>
</dbReference>
<dbReference type="Pfam" id="PF03018">
    <property type="entry name" value="Dirigent"/>
    <property type="match status" value="1"/>
</dbReference>
<proteinExistence type="inferred from homology"/>
<comment type="similarity">
    <text evidence="1">Belongs to the plant dirigent protein family.</text>
</comment>
<name>A0A8S9RC09_BRACR</name>